<evidence type="ECO:0000256" key="3">
    <source>
        <dbReference type="ARBA" id="ARBA00023125"/>
    </source>
</evidence>
<dbReference type="InterPro" id="IPR036390">
    <property type="entry name" value="WH_DNA-bd_sf"/>
</dbReference>
<evidence type="ECO:0000313" key="6">
    <source>
        <dbReference type="EMBL" id="PWQ96775.1"/>
    </source>
</evidence>
<dbReference type="GO" id="GO:0005829">
    <property type="term" value="C:cytosol"/>
    <property type="evidence" value="ECO:0007669"/>
    <property type="project" value="TreeGrafter"/>
</dbReference>
<dbReference type="SUPFAM" id="SSF53850">
    <property type="entry name" value="Periplasmic binding protein-like II"/>
    <property type="match status" value="1"/>
</dbReference>
<dbReference type="GO" id="GO:0003677">
    <property type="term" value="F:DNA binding"/>
    <property type="evidence" value="ECO:0007669"/>
    <property type="project" value="UniProtKB-KW"/>
</dbReference>
<dbReference type="GO" id="GO:0003700">
    <property type="term" value="F:DNA-binding transcription factor activity"/>
    <property type="evidence" value="ECO:0007669"/>
    <property type="project" value="InterPro"/>
</dbReference>
<evidence type="ECO:0000256" key="4">
    <source>
        <dbReference type="ARBA" id="ARBA00023163"/>
    </source>
</evidence>
<dbReference type="Gene3D" id="1.10.10.10">
    <property type="entry name" value="Winged helix-like DNA-binding domain superfamily/Winged helix DNA-binding domain"/>
    <property type="match status" value="1"/>
</dbReference>
<evidence type="ECO:0000313" key="7">
    <source>
        <dbReference type="Proteomes" id="UP000245506"/>
    </source>
</evidence>
<dbReference type="CDD" id="cd05466">
    <property type="entry name" value="PBP2_LTTR_substrate"/>
    <property type="match status" value="1"/>
</dbReference>
<dbReference type="Proteomes" id="UP000245506">
    <property type="component" value="Unassembled WGS sequence"/>
</dbReference>
<evidence type="ECO:0000259" key="5">
    <source>
        <dbReference type="PROSITE" id="PS50931"/>
    </source>
</evidence>
<accession>A0A317CDL4</accession>
<keyword evidence="2" id="KW-0805">Transcription regulation</keyword>
<protein>
    <submittedName>
        <fullName evidence="6">LysR family transcriptional regulator</fullName>
    </submittedName>
</protein>
<dbReference type="InterPro" id="IPR005119">
    <property type="entry name" value="LysR_subst-bd"/>
</dbReference>
<name>A0A317CDL4_9GAMM</name>
<dbReference type="PROSITE" id="PS50931">
    <property type="entry name" value="HTH_LYSR"/>
    <property type="match status" value="1"/>
</dbReference>
<dbReference type="PRINTS" id="PR00039">
    <property type="entry name" value="HTHLYSR"/>
</dbReference>
<evidence type="ECO:0000256" key="2">
    <source>
        <dbReference type="ARBA" id="ARBA00023015"/>
    </source>
</evidence>
<dbReference type="AlphaFoldDB" id="A0A317CDL4"/>
<dbReference type="InterPro" id="IPR000847">
    <property type="entry name" value="LysR_HTH_N"/>
</dbReference>
<keyword evidence="7" id="KW-1185">Reference proteome</keyword>
<sequence length="306" mass="34337">MPMKHLTTCNLLKELRAFCVTRQEGSMSKASEVLYASQPTISLQIKTLEQELEVKLFERRGPKLKLTTEGEILYDLVSPLVQGIDHIKESFAAHYGDLTTGELTIAAEESTILYTLPEPVRRFVEEHPGIRLRLANVTGRDGRDMLLADEVDFAVSSMLDVPENLDYTPFVSYPPVLITPKGHPLAKLDKVTLADIGEYGMILPPSHFSSWRLVKMVFALNGTSYRVVLEAGGWEVVKRYVDIGLGISIVTDICITDADRERFEIVNLDEYFPARKYGIVARTGKLLSAPAQKFIDILNECYTQKP</sequence>
<dbReference type="PANTHER" id="PTHR30419">
    <property type="entry name" value="HTH-TYPE TRANSCRIPTIONAL REGULATOR YBHD"/>
    <property type="match status" value="1"/>
</dbReference>
<dbReference type="EMBL" id="QGKL01000026">
    <property type="protein sequence ID" value="PWQ96775.1"/>
    <property type="molecule type" value="Genomic_DNA"/>
</dbReference>
<dbReference type="InterPro" id="IPR050950">
    <property type="entry name" value="HTH-type_LysR_regulators"/>
</dbReference>
<comment type="similarity">
    <text evidence="1">Belongs to the LysR transcriptional regulatory family.</text>
</comment>
<dbReference type="SUPFAM" id="SSF46785">
    <property type="entry name" value="Winged helix' DNA-binding domain"/>
    <property type="match status" value="1"/>
</dbReference>
<dbReference type="Gene3D" id="3.40.190.10">
    <property type="entry name" value="Periplasmic binding protein-like II"/>
    <property type="match status" value="2"/>
</dbReference>
<dbReference type="Pfam" id="PF00126">
    <property type="entry name" value="HTH_1"/>
    <property type="match status" value="1"/>
</dbReference>
<comment type="caution">
    <text evidence="6">The sequence shown here is derived from an EMBL/GenBank/DDBJ whole genome shotgun (WGS) entry which is preliminary data.</text>
</comment>
<dbReference type="Pfam" id="PF03466">
    <property type="entry name" value="LysR_substrate"/>
    <property type="match status" value="1"/>
</dbReference>
<reference evidence="6 7" key="1">
    <citation type="submission" date="2018-05" db="EMBL/GenBank/DDBJ databases">
        <title>Leucothrix arctica sp. nov., isolated from Arctic seawater.</title>
        <authorList>
            <person name="Choi A."/>
            <person name="Baek K."/>
        </authorList>
    </citation>
    <scope>NUCLEOTIDE SEQUENCE [LARGE SCALE GENOMIC DNA]</scope>
    <source>
        <strain evidence="6 7">IMCC9719</strain>
    </source>
</reference>
<evidence type="ECO:0000256" key="1">
    <source>
        <dbReference type="ARBA" id="ARBA00009437"/>
    </source>
</evidence>
<dbReference type="InterPro" id="IPR036388">
    <property type="entry name" value="WH-like_DNA-bd_sf"/>
</dbReference>
<keyword evidence="4" id="KW-0804">Transcription</keyword>
<gene>
    <name evidence="6" type="ORF">DKT75_08380</name>
</gene>
<feature type="domain" description="HTH lysR-type" evidence="5">
    <location>
        <begin position="10"/>
        <end position="67"/>
    </location>
</feature>
<keyword evidence="3" id="KW-0238">DNA-binding</keyword>
<dbReference type="PANTHER" id="PTHR30419:SF8">
    <property type="entry name" value="NITROGEN ASSIMILATION TRANSCRIPTIONAL ACTIVATOR-RELATED"/>
    <property type="match status" value="1"/>
</dbReference>
<organism evidence="6 7">
    <name type="scientific">Leucothrix arctica</name>
    <dbReference type="NCBI Taxonomy" id="1481894"/>
    <lineage>
        <taxon>Bacteria</taxon>
        <taxon>Pseudomonadati</taxon>
        <taxon>Pseudomonadota</taxon>
        <taxon>Gammaproteobacteria</taxon>
        <taxon>Thiotrichales</taxon>
        <taxon>Thiotrichaceae</taxon>
        <taxon>Leucothrix</taxon>
    </lineage>
</organism>
<dbReference type="FunFam" id="1.10.10.10:FF:000001">
    <property type="entry name" value="LysR family transcriptional regulator"/>
    <property type="match status" value="1"/>
</dbReference>
<proteinExistence type="inferred from homology"/>
<dbReference type="OrthoDB" id="5964649at2"/>